<proteinExistence type="predicted"/>
<feature type="transmembrane region" description="Helical" evidence="5">
    <location>
        <begin position="29"/>
        <end position="52"/>
    </location>
</feature>
<name>A0ABS1GJS2_9AQUI</name>
<organism evidence="7 8">
    <name type="scientific">Persephonella atlantica</name>
    <dbReference type="NCBI Taxonomy" id="2699429"/>
    <lineage>
        <taxon>Bacteria</taxon>
        <taxon>Pseudomonadati</taxon>
        <taxon>Aquificota</taxon>
        <taxon>Aquificia</taxon>
        <taxon>Aquificales</taxon>
        <taxon>Hydrogenothermaceae</taxon>
        <taxon>Persephonella</taxon>
    </lineage>
</organism>
<feature type="transmembrane region" description="Helical" evidence="5">
    <location>
        <begin position="160"/>
        <end position="182"/>
    </location>
</feature>
<dbReference type="Proteomes" id="UP000772812">
    <property type="component" value="Unassembled WGS sequence"/>
</dbReference>
<feature type="transmembrane region" description="Helical" evidence="5">
    <location>
        <begin position="135"/>
        <end position="154"/>
    </location>
</feature>
<dbReference type="InterPro" id="IPR006977">
    <property type="entry name" value="Yip1_dom"/>
</dbReference>
<feature type="domain" description="Yip1" evidence="6">
    <location>
        <begin position="7"/>
        <end position="206"/>
    </location>
</feature>
<reference evidence="7 8" key="1">
    <citation type="journal article" date="2021" name="Syst. Appl. Microbiol.">
        <title>Persephonella atlantica sp. nov.: How to adapt to physico-chemical gradients in high temperature hydrothermal habitats.</title>
        <authorList>
            <person name="Francois D.X."/>
            <person name="Godfroy A."/>
            <person name="Mathien C."/>
            <person name="Aube J."/>
            <person name="Cathalot C."/>
            <person name="Lesongeur F."/>
            <person name="L'Haridon S."/>
            <person name="Philippon X."/>
            <person name="Roussel E.G."/>
        </authorList>
    </citation>
    <scope>NUCLEOTIDE SEQUENCE [LARGE SCALE GENOMIC DNA]</scope>
    <source>
        <strain evidence="7 8">MO1340</strain>
    </source>
</reference>
<dbReference type="Pfam" id="PF04893">
    <property type="entry name" value="Yip1"/>
    <property type="match status" value="1"/>
</dbReference>
<evidence type="ECO:0000256" key="3">
    <source>
        <dbReference type="ARBA" id="ARBA00022989"/>
    </source>
</evidence>
<evidence type="ECO:0000313" key="8">
    <source>
        <dbReference type="Proteomes" id="UP000772812"/>
    </source>
</evidence>
<protein>
    <submittedName>
        <fullName evidence="7">DUF1282 domain-containing protein</fullName>
    </submittedName>
</protein>
<keyword evidence="4 5" id="KW-0472">Membrane</keyword>
<dbReference type="RefSeq" id="WP_200674499.1">
    <property type="nucleotide sequence ID" value="NZ_JAACYA010000002.1"/>
</dbReference>
<keyword evidence="2 5" id="KW-0812">Transmembrane</keyword>
<gene>
    <name evidence="7" type="ORF">GWK41_08410</name>
</gene>
<evidence type="ECO:0000313" key="7">
    <source>
        <dbReference type="EMBL" id="MBK3333090.1"/>
    </source>
</evidence>
<dbReference type="EMBL" id="JAACYA010000002">
    <property type="protein sequence ID" value="MBK3333090.1"/>
    <property type="molecule type" value="Genomic_DNA"/>
</dbReference>
<evidence type="ECO:0000256" key="1">
    <source>
        <dbReference type="ARBA" id="ARBA00004141"/>
    </source>
</evidence>
<comment type="subcellular location">
    <subcellularLocation>
        <location evidence="1">Membrane</location>
        <topology evidence="1">Multi-pass membrane protein</topology>
    </subcellularLocation>
</comment>
<evidence type="ECO:0000256" key="2">
    <source>
        <dbReference type="ARBA" id="ARBA00022692"/>
    </source>
</evidence>
<accession>A0ABS1GJS2</accession>
<sequence>MVKYFLDLYLKPKTTWEKLSEEKFTIPQIYAKLVVIFAFIPAVSHFIGFVVFRDYYVSAIKQFLEMAEKDQEQSARTIAYMKALMKELQDNDIVQEFMIMAVTYGFELLKPLVIAIIILFLSPAFGGIKDPNKSFTVAAFALVPSWMAGAFYIMNSPISMFMIFLGMFYTFYLIFIGAEKVLKIPSEGSKNFQFIIVVIILYLVISGVIGQIETLITYRILNV</sequence>
<keyword evidence="3 5" id="KW-1133">Transmembrane helix</keyword>
<comment type="caution">
    <text evidence="7">The sequence shown here is derived from an EMBL/GenBank/DDBJ whole genome shotgun (WGS) entry which is preliminary data.</text>
</comment>
<evidence type="ECO:0000256" key="5">
    <source>
        <dbReference type="SAM" id="Phobius"/>
    </source>
</evidence>
<feature type="transmembrane region" description="Helical" evidence="5">
    <location>
        <begin position="194"/>
        <end position="221"/>
    </location>
</feature>
<evidence type="ECO:0000259" key="6">
    <source>
        <dbReference type="Pfam" id="PF04893"/>
    </source>
</evidence>
<evidence type="ECO:0000256" key="4">
    <source>
        <dbReference type="ARBA" id="ARBA00023136"/>
    </source>
</evidence>
<keyword evidence="8" id="KW-1185">Reference proteome</keyword>
<feature type="transmembrane region" description="Helical" evidence="5">
    <location>
        <begin position="108"/>
        <end position="128"/>
    </location>
</feature>